<evidence type="ECO:0000313" key="2">
    <source>
        <dbReference type="Proteomes" id="UP000464374"/>
    </source>
</evidence>
<evidence type="ECO:0000313" key="1">
    <source>
        <dbReference type="EMBL" id="QHX42193.1"/>
    </source>
</evidence>
<protein>
    <submittedName>
        <fullName evidence="1">DNA alkylation repair protein</fullName>
    </submittedName>
</protein>
<dbReference type="Gene3D" id="1.25.10.90">
    <property type="match status" value="1"/>
</dbReference>
<dbReference type="PANTHER" id="PTHR34070:SF1">
    <property type="entry name" value="DNA ALKYLATION REPAIR PROTEIN"/>
    <property type="match status" value="1"/>
</dbReference>
<proteinExistence type="predicted"/>
<dbReference type="RefSeq" id="WP_162662007.1">
    <property type="nucleotide sequence ID" value="NZ_CP048020.1"/>
</dbReference>
<gene>
    <name evidence="1" type="ORF">GWP43_00555</name>
</gene>
<accession>A0A6P1XYS6</accession>
<name>A0A6P1XYS6_9SPIR</name>
<dbReference type="KEGG" id="trz:GWP43_00555"/>
<dbReference type="CDD" id="cd06561">
    <property type="entry name" value="AlkD_like"/>
    <property type="match status" value="1"/>
</dbReference>
<dbReference type="EMBL" id="CP048020">
    <property type="protein sequence ID" value="QHX42193.1"/>
    <property type="molecule type" value="Genomic_DNA"/>
</dbReference>
<dbReference type="InterPro" id="IPR014825">
    <property type="entry name" value="DNA_alkylation"/>
</dbReference>
<dbReference type="InterPro" id="IPR016024">
    <property type="entry name" value="ARM-type_fold"/>
</dbReference>
<organism evidence="1 2">
    <name type="scientific">Treponema vincentii</name>
    <dbReference type="NCBI Taxonomy" id="69710"/>
    <lineage>
        <taxon>Bacteria</taxon>
        <taxon>Pseudomonadati</taxon>
        <taxon>Spirochaetota</taxon>
        <taxon>Spirochaetia</taxon>
        <taxon>Spirochaetales</taxon>
        <taxon>Treponemataceae</taxon>
        <taxon>Treponema</taxon>
    </lineage>
</organism>
<dbReference type="PANTHER" id="PTHR34070">
    <property type="entry name" value="ARMADILLO-TYPE FOLD"/>
    <property type="match status" value="1"/>
</dbReference>
<dbReference type="Proteomes" id="UP000464374">
    <property type="component" value="Chromosome"/>
</dbReference>
<dbReference type="AlphaFoldDB" id="A0A6P1XYS6"/>
<dbReference type="SUPFAM" id="SSF48371">
    <property type="entry name" value="ARM repeat"/>
    <property type="match status" value="1"/>
</dbReference>
<sequence>MRTQIEAIQHKLLAMQDTAYRDFNAKLIPTVDPKLMIGIRTPLLRKFAKDLFKTEPKQAAAFMQTLPHRYFEENNLHAFLIENIKDFDTAITETERFLPFIDNWATCDSFAPRLFKKYSNEVYQKILIWIRSPRTYTVRYAINLLLSNYLDDRFKPEMLKLVASVKSDEYYINMMIAWYFSFALIKQYDAALPYIKKQTLAPFTHNKTIQKAIESRRISPETKDYLRTLKV</sequence>
<dbReference type="Pfam" id="PF08713">
    <property type="entry name" value="DNA_alkylation"/>
    <property type="match status" value="1"/>
</dbReference>
<reference evidence="1 2" key="1">
    <citation type="submission" date="2020-01" db="EMBL/GenBank/DDBJ databases">
        <title>Complete genome sequence of a human oral phylogroup 1 Treponema sp. strain ATCC 700766, originally isolated from periodontitis dental plaque.</title>
        <authorList>
            <person name="Chan Y."/>
            <person name="Huo Y.-B."/>
            <person name="Yu X.-L."/>
            <person name="Zeng H."/>
            <person name="Leung W.-K."/>
            <person name="Watt R.M."/>
        </authorList>
    </citation>
    <scope>NUCLEOTIDE SEQUENCE [LARGE SCALE GENOMIC DNA]</scope>
    <source>
        <strain evidence="1 2">OMZ 804</strain>
    </source>
</reference>